<dbReference type="Pfam" id="PF13411">
    <property type="entry name" value="MerR_1"/>
    <property type="match status" value="1"/>
</dbReference>
<dbReference type="SMART" id="SM00422">
    <property type="entry name" value="HTH_MERR"/>
    <property type="match status" value="1"/>
</dbReference>
<keyword evidence="1" id="KW-0238">DNA-binding</keyword>
<feature type="domain" description="HTH merR-type" evidence="3">
    <location>
        <begin position="14"/>
        <end position="82"/>
    </location>
</feature>
<evidence type="ECO:0000259" key="3">
    <source>
        <dbReference type="PROSITE" id="PS50937"/>
    </source>
</evidence>
<dbReference type="InterPro" id="IPR047057">
    <property type="entry name" value="MerR_fam"/>
</dbReference>
<dbReference type="STRING" id="1111738.GCA_000427905_01961"/>
<protein>
    <submittedName>
        <fullName evidence="5">MerR family transcriptional regulator</fullName>
    </submittedName>
</protein>
<name>A0A2W4LJ09_9PSEU</name>
<reference evidence="4 6" key="3">
    <citation type="journal article" date="2021" name="BMC Genomics">
        <title>Genome-resolved metagenome and metatranscriptome analyses of thermophilic composting reveal key bacterial players and their metabolic interactions.</title>
        <authorList>
            <person name="Braga L.P.P."/>
            <person name="Pereira R.V."/>
            <person name="Martins L.F."/>
            <person name="Moura L.M.S."/>
            <person name="Sanchez F.B."/>
            <person name="Patane J.S.L."/>
            <person name="da Silva A.M."/>
            <person name="Setubal J.C."/>
        </authorList>
    </citation>
    <scope>NUCLEOTIDE SEQUENCE [LARGE SCALE GENOMIC DNA]</scope>
    <source>
        <strain evidence="4">ZC4RG45</strain>
    </source>
</reference>
<dbReference type="GO" id="GO:0003700">
    <property type="term" value="F:DNA-binding transcription factor activity"/>
    <property type="evidence" value="ECO:0007669"/>
    <property type="project" value="InterPro"/>
</dbReference>
<dbReference type="InterPro" id="IPR009061">
    <property type="entry name" value="DNA-bd_dom_put_sf"/>
</dbReference>
<proteinExistence type="predicted"/>
<dbReference type="PROSITE" id="PS50937">
    <property type="entry name" value="HTH_MERR_2"/>
    <property type="match status" value="1"/>
</dbReference>
<accession>A0A2W4LJ09</accession>
<gene>
    <name evidence="5" type="ORF">DIU77_01510</name>
    <name evidence="4" type="ORF">DIU77_018025</name>
</gene>
<feature type="region of interest" description="Disordered" evidence="2">
    <location>
        <begin position="116"/>
        <end position="169"/>
    </location>
</feature>
<dbReference type="SUPFAM" id="SSF46955">
    <property type="entry name" value="Putative DNA-binding domain"/>
    <property type="match status" value="1"/>
</dbReference>
<evidence type="ECO:0000313" key="5">
    <source>
        <dbReference type="EMBL" id="PZN01180.1"/>
    </source>
</evidence>
<evidence type="ECO:0000313" key="4">
    <source>
        <dbReference type="EMBL" id="MFO7194144.1"/>
    </source>
</evidence>
<dbReference type="EMBL" id="QGUI02000361">
    <property type="protein sequence ID" value="MFO7194144.1"/>
    <property type="molecule type" value="Genomic_DNA"/>
</dbReference>
<dbReference type="EMBL" id="QGUI01000031">
    <property type="protein sequence ID" value="PZN01180.1"/>
    <property type="molecule type" value="Genomic_DNA"/>
</dbReference>
<dbReference type="PANTHER" id="PTHR30204:SF93">
    <property type="entry name" value="HTH MERR-TYPE DOMAIN-CONTAINING PROTEIN"/>
    <property type="match status" value="1"/>
</dbReference>
<dbReference type="Gene3D" id="1.10.1660.10">
    <property type="match status" value="1"/>
</dbReference>
<feature type="compositionally biased region" description="Basic and acidic residues" evidence="2">
    <location>
        <begin position="151"/>
        <end position="163"/>
    </location>
</feature>
<dbReference type="Proteomes" id="UP000249324">
    <property type="component" value="Unassembled WGS sequence"/>
</dbReference>
<sequence>MSELNKLDDPDYPAFTIGQAAELLSVQQAFLRSLDTADVVSPHRSPGGHRRYSRRQLELVSRLREQLDNGHTLSAASHILDLENELAAARADLKQTQERLRAAEEEIAQLRAQLADATGAPAEQTTQAEQAEQTKTPGEHARGEAAAGDHASQHGPDDANKEDDGSDDA</sequence>
<reference evidence="5" key="1">
    <citation type="submission" date="2018-05" db="EMBL/GenBank/DDBJ databases">
        <authorList>
            <person name="Lanie J.A."/>
            <person name="Ng W.-L."/>
            <person name="Kazmierczak K.M."/>
            <person name="Andrzejewski T.M."/>
            <person name="Davidsen T.M."/>
            <person name="Wayne K.J."/>
            <person name="Tettelin H."/>
            <person name="Glass J.I."/>
            <person name="Rusch D."/>
            <person name="Podicherti R."/>
            <person name="Tsui H.-C.T."/>
            <person name="Winkler M.E."/>
        </authorList>
    </citation>
    <scope>NUCLEOTIDE SEQUENCE</scope>
    <source>
        <strain evidence="5">ZC4RG45</strain>
    </source>
</reference>
<dbReference type="InterPro" id="IPR000551">
    <property type="entry name" value="MerR-type_HTH_dom"/>
</dbReference>
<organism evidence="5">
    <name type="scientific">Thermocrispum agreste</name>
    <dbReference type="NCBI Taxonomy" id="37925"/>
    <lineage>
        <taxon>Bacteria</taxon>
        <taxon>Bacillati</taxon>
        <taxon>Actinomycetota</taxon>
        <taxon>Actinomycetes</taxon>
        <taxon>Pseudonocardiales</taxon>
        <taxon>Pseudonocardiaceae</taxon>
        <taxon>Thermocrispum</taxon>
    </lineage>
</organism>
<evidence type="ECO:0000256" key="1">
    <source>
        <dbReference type="ARBA" id="ARBA00023125"/>
    </source>
</evidence>
<evidence type="ECO:0000313" key="6">
    <source>
        <dbReference type="Proteomes" id="UP000249324"/>
    </source>
</evidence>
<comment type="caution">
    <text evidence="5">The sequence shown here is derived from an EMBL/GenBank/DDBJ whole genome shotgun (WGS) entry which is preliminary data.</text>
</comment>
<reference evidence="4" key="2">
    <citation type="submission" date="2018-05" db="EMBL/GenBank/DDBJ databases">
        <authorList>
            <person name="Moura L."/>
            <person name="Setubal J.C."/>
        </authorList>
    </citation>
    <scope>NUCLEOTIDE SEQUENCE</scope>
    <source>
        <strain evidence="4">ZC4RG45</strain>
    </source>
</reference>
<dbReference type="GO" id="GO:0003677">
    <property type="term" value="F:DNA binding"/>
    <property type="evidence" value="ECO:0007669"/>
    <property type="project" value="UniProtKB-KW"/>
</dbReference>
<dbReference type="AlphaFoldDB" id="A0A2W4LJ09"/>
<feature type="compositionally biased region" description="Low complexity" evidence="2">
    <location>
        <begin position="122"/>
        <end position="134"/>
    </location>
</feature>
<dbReference type="Gene3D" id="1.20.5.170">
    <property type="match status" value="1"/>
</dbReference>
<evidence type="ECO:0000256" key="2">
    <source>
        <dbReference type="SAM" id="MobiDB-lite"/>
    </source>
</evidence>
<dbReference type="PANTHER" id="PTHR30204">
    <property type="entry name" value="REDOX-CYCLING DRUG-SENSING TRANSCRIPTIONAL ACTIVATOR SOXR"/>
    <property type="match status" value="1"/>
</dbReference>
<reference evidence="4" key="4">
    <citation type="submission" date="2023-08" db="EMBL/GenBank/DDBJ databases">
        <authorList>
            <person name="Guima S.E.S."/>
            <person name="Martins L.F."/>
            <person name="Silva A.M."/>
            <person name="Setubal J.C."/>
        </authorList>
    </citation>
    <scope>NUCLEOTIDE SEQUENCE</scope>
    <source>
        <strain evidence="4">ZC4RG45</strain>
    </source>
</reference>